<evidence type="ECO:0000256" key="2">
    <source>
        <dbReference type="SAM" id="SignalP"/>
    </source>
</evidence>
<feature type="chain" id="PRO_5045641260" description="Right handed beta helix region" evidence="2">
    <location>
        <begin position="19"/>
        <end position="523"/>
    </location>
</feature>
<keyword evidence="4" id="KW-1185">Reference proteome</keyword>
<proteinExistence type="predicted"/>
<dbReference type="RefSeq" id="WP_248210598.1">
    <property type="nucleotide sequence ID" value="NZ_JALNMH010000012.1"/>
</dbReference>
<feature type="compositionally biased region" description="Polar residues" evidence="1">
    <location>
        <begin position="421"/>
        <end position="435"/>
    </location>
</feature>
<feature type="signal peptide" evidence="2">
    <location>
        <begin position="1"/>
        <end position="18"/>
    </location>
</feature>
<organism evidence="3 4">
    <name type="scientific">Pseudomarimonas salicorniae</name>
    <dbReference type="NCBI Taxonomy" id="2933270"/>
    <lineage>
        <taxon>Bacteria</taxon>
        <taxon>Pseudomonadati</taxon>
        <taxon>Pseudomonadota</taxon>
        <taxon>Gammaproteobacteria</taxon>
        <taxon>Lysobacterales</taxon>
        <taxon>Lysobacteraceae</taxon>
        <taxon>Pseudomarimonas</taxon>
    </lineage>
</organism>
<dbReference type="InterPro" id="IPR011050">
    <property type="entry name" value="Pectin_lyase_fold/virulence"/>
</dbReference>
<dbReference type="EMBL" id="JALNMH010000012">
    <property type="protein sequence ID" value="MCK7594910.1"/>
    <property type="molecule type" value="Genomic_DNA"/>
</dbReference>
<dbReference type="PANTHER" id="PTHR11319">
    <property type="entry name" value="G PROTEIN-COUPLED RECEPTOR-RELATED"/>
    <property type="match status" value="1"/>
</dbReference>
<evidence type="ECO:0008006" key="5">
    <source>
        <dbReference type="Google" id="ProtNLM"/>
    </source>
</evidence>
<evidence type="ECO:0000313" key="3">
    <source>
        <dbReference type="EMBL" id="MCK7594910.1"/>
    </source>
</evidence>
<feature type="region of interest" description="Disordered" evidence="1">
    <location>
        <begin position="415"/>
        <end position="438"/>
    </location>
</feature>
<accession>A0ABT0GK51</accession>
<sequence length="523" mass="53707">MRAASLLLLIALPGPLAAQSFCTPVTAEPLDAPTVVGNGTPGSITRTALQAALDAGGPILLDQGPAPTTVVVDQTLVAGRGLVLDGGGLVTLSGGNGRRILSLVNPDPRPDAPQFTVTLQNISFRDARSSGRGGAIYKEHDFEFPHKLSLKLVNCLFENNHAPLDGSTQDDGGGAFYGELLQRIDIGGCTFRNNSGSNGGALYSLGSREINIVDSVFETNAAIGTGGNPGNGGNGGAFGVDGGDRRVDVCRSRFIGNTSNAFGAGFFSVMYDATSRSRFEDVEFRGNRQLSNSQHSGGAYIQDGPWAMERVSFIDNEARGFGGLFVAGNAPGLIRNGTFVGNIAREGLGAAMALPSGAPIEIINTTIAHNVSTAAFAAGISIGSPNQLRLANTVFAYNRGGNVFVNWAMNNPASFDGGGNQQWPAQRQSGNTNGGAETPVTAGASFADPLLPGAAANNGGFVPTLAAPANSPLINSGVASVAGSGTPVPPTDARGEPRVGAVDRGSFERQPDGRIFFDGFETP</sequence>
<name>A0ABT0GK51_9GAMM</name>
<evidence type="ECO:0000256" key="1">
    <source>
        <dbReference type="SAM" id="MobiDB-lite"/>
    </source>
</evidence>
<protein>
    <recommendedName>
        <fullName evidence="5">Right handed beta helix region</fullName>
    </recommendedName>
</protein>
<dbReference type="PANTHER" id="PTHR11319:SF35">
    <property type="entry name" value="OUTER MEMBRANE PROTEIN PMPC-RELATED"/>
    <property type="match status" value="1"/>
</dbReference>
<feature type="region of interest" description="Disordered" evidence="1">
    <location>
        <begin position="481"/>
        <end position="513"/>
    </location>
</feature>
<dbReference type="SUPFAM" id="SSF51126">
    <property type="entry name" value="Pectin lyase-like"/>
    <property type="match status" value="1"/>
</dbReference>
<reference evidence="3" key="1">
    <citation type="submission" date="2022-04" db="EMBL/GenBank/DDBJ databases">
        <title>Lysobacter sp. CAU 1642 isolated from sea sand.</title>
        <authorList>
            <person name="Kim W."/>
        </authorList>
    </citation>
    <scope>NUCLEOTIDE SEQUENCE</scope>
    <source>
        <strain evidence="3">CAU 1642</strain>
    </source>
</reference>
<evidence type="ECO:0000313" key="4">
    <source>
        <dbReference type="Proteomes" id="UP001431449"/>
    </source>
</evidence>
<dbReference type="NCBIfam" id="NF041518">
    <property type="entry name" value="choice_anch_Q"/>
    <property type="match status" value="1"/>
</dbReference>
<dbReference type="InterPro" id="IPR059226">
    <property type="entry name" value="Choice_anch_Q_dom"/>
</dbReference>
<keyword evidence="2" id="KW-0732">Signal</keyword>
<comment type="caution">
    <text evidence="3">The sequence shown here is derived from an EMBL/GenBank/DDBJ whole genome shotgun (WGS) entry which is preliminary data.</text>
</comment>
<dbReference type="Proteomes" id="UP001431449">
    <property type="component" value="Unassembled WGS sequence"/>
</dbReference>
<gene>
    <name evidence="3" type="ORF">M0G41_14675</name>
</gene>